<dbReference type="InterPro" id="IPR001633">
    <property type="entry name" value="EAL_dom"/>
</dbReference>
<keyword evidence="1" id="KW-0812">Transmembrane</keyword>
<protein>
    <submittedName>
        <fullName evidence="4">EAL domain-containing protein</fullName>
    </submittedName>
</protein>
<dbReference type="NCBIfam" id="TIGR00254">
    <property type="entry name" value="GGDEF"/>
    <property type="match status" value="1"/>
</dbReference>
<gene>
    <name evidence="4" type="ORF">H8923_01450</name>
</gene>
<dbReference type="InterPro" id="IPR052155">
    <property type="entry name" value="Biofilm_reg_signaling"/>
</dbReference>
<dbReference type="CDD" id="cd01949">
    <property type="entry name" value="GGDEF"/>
    <property type="match status" value="1"/>
</dbReference>
<dbReference type="Pfam" id="PF00563">
    <property type="entry name" value="EAL"/>
    <property type="match status" value="1"/>
</dbReference>
<dbReference type="SMART" id="SM00052">
    <property type="entry name" value="EAL"/>
    <property type="match status" value="1"/>
</dbReference>
<evidence type="ECO:0000259" key="2">
    <source>
        <dbReference type="PROSITE" id="PS50883"/>
    </source>
</evidence>
<dbReference type="Pfam" id="PF05228">
    <property type="entry name" value="CHASE4"/>
    <property type="match status" value="1"/>
</dbReference>
<dbReference type="Proteomes" id="UP000609849">
    <property type="component" value="Unassembled WGS sequence"/>
</dbReference>
<dbReference type="Gene3D" id="3.30.70.270">
    <property type="match status" value="1"/>
</dbReference>
<evidence type="ECO:0000313" key="4">
    <source>
        <dbReference type="EMBL" id="MBC5995412.1"/>
    </source>
</evidence>
<accession>A0ABR7JKF6</accession>
<dbReference type="Gene3D" id="6.10.340.10">
    <property type="match status" value="1"/>
</dbReference>
<keyword evidence="1" id="KW-1133">Transmembrane helix</keyword>
<keyword evidence="5" id="KW-1185">Reference proteome</keyword>
<reference evidence="4 5" key="1">
    <citation type="submission" date="2020-08" db="EMBL/GenBank/DDBJ databases">
        <authorList>
            <person name="Liu C."/>
            <person name="Sun Q."/>
        </authorList>
    </citation>
    <scope>NUCLEOTIDE SEQUENCE [LARGE SCALE GENOMIC DNA]</scope>
    <source>
        <strain evidence="4 5">NSJ-18</strain>
    </source>
</reference>
<evidence type="ECO:0000256" key="1">
    <source>
        <dbReference type="SAM" id="Phobius"/>
    </source>
</evidence>
<feature type="transmembrane region" description="Helical" evidence="1">
    <location>
        <begin position="253"/>
        <end position="272"/>
    </location>
</feature>
<dbReference type="SUPFAM" id="SSF141868">
    <property type="entry name" value="EAL domain-like"/>
    <property type="match status" value="1"/>
</dbReference>
<dbReference type="EMBL" id="JACRWE010000001">
    <property type="protein sequence ID" value="MBC5995412.1"/>
    <property type="molecule type" value="Genomic_DNA"/>
</dbReference>
<evidence type="ECO:0000313" key="5">
    <source>
        <dbReference type="Proteomes" id="UP000609849"/>
    </source>
</evidence>
<dbReference type="PANTHER" id="PTHR44757:SF2">
    <property type="entry name" value="BIOFILM ARCHITECTURE MAINTENANCE PROTEIN MBAA"/>
    <property type="match status" value="1"/>
</dbReference>
<dbReference type="InterPro" id="IPR000160">
    <property type="entry name" value="GGDEF_dom"/>
</dbReference>
<proteinExistence type="predicted"/>
<dbReference type="SUPFAM" id="SSF55073">
    <property type="entry name" value="Nucleotide cyclase"/>
    <property type="match status" value="1"/>
</dbReference>
<evidence type="ECO:0000259" key="3">
    <source>
        <dbReference type="PROSITE" id="PS50887"/>
    </source>
</evidence>
<dbReference type="InterPro" id="IPR007892">
    <property type="entry name" value="CHASE4"/>
</dbReference>
<feature type="domain" description="GGDEF" evidence="3">
    <location>
        <begin position="363"/>
        <end position="496"/>
    </location>
</feature>
<comment type="caution">
    <text evidence="4">The sequence shown here is derived from an EMBL/GenBank/DDBJ whole genome shotgun (WGS) entry which is preliminary data.</text>
</comment>
<feature type="domain" description="EAL" evidence="2">
    <location>
        <begin position="500"/>
        <end position="748"/>
    </location>
</feature>
<organism evidence="4 5">
    <name type="scientific">Romboutsia faecis</name>
    <dbReference type="NCBI Taxonomy" id="2764597"/>
    <lineage>
        <taxon>Bacteria</taxon>
        <taxon>Bacillati</taxon>
        <taxon>Bacillota</taxon>
        <taxon>Clostridia</taxon>
        <taxon>Peptostreptococcales</taxon>
        <taxon>Peptostreptococcaceae</taxon>
        <taxon>Romboutsia</taxon>
    </lineage>
</organism>
<dbReference type="PROSITE" id="PS50887">
    <property type="entry name" value="GGDEF"/>
    <property type="match status" value="1"/>
</dbReference>
<dbReference type="RefSeq" id="WP_172976707.1">
    <property type="nucleotide sequence ID" value="NZ_JACRWE010000001.1"/>
</dbReference>
<dbReference type="InterPro" id="IPR043128">
    <property type="entry name" value="Rev_trsase/Diguanyl_cyclase"/>
</dbReference>
<dbReference type="InterPro" id="IPR035919">
    <property type="entry name" value="EAL_sf"/>
</dbReference>
<dbReference type="InterPro" id="IPR029787">
    <property type="entry name" value="Nucleotide_cyclase"/>
</dbReference>
<dbReference type="PROSITE" id="PS50883">
    <property type="entry name" value="EAL"/>
    <property type="match status" value="1"/>
</dbReference>
<dbReference type="PANTHER" id="PTHR44757">
    <property type="entry name" value="DIGUANYLATE CYCLASE DGCP"/>
    <property type="match status" value="1"/>
</dbReference>
<sequence>MITENIVKLEKNKVNQNISRIVNTLDKELEYIKKTCKDYSNWNKTYEYINLKEQNKDQEYTKEFEKENFDTVNMSNLELNAIMILDNNGKILFESFYDKEYLNNYNIPDNIRNTILKNDVLDSVTNIKAKNGILTTDKGLYFVSMYPILRNNSLGNKAGVMVMAKEVKQEILEETVPKFSIFEADINIDLLDSSIVNTKNLGEVKTNIILHLAYTPSLDASAYIKDFTDSKLIITKLNSDEGLIENIKITRNLFLGILVLYITIIMSTWKFLNNSFMSKIEAIHKSITKLKKGHFNEKYKELDTHDELEIVETQIDTLVNELNNHYEEIIIKSNTDELTGLYNRVGFNKELEKFKNEFGEKYSKAALLFLDIDKFKNINDIYSHKVGDLILIEFAHRVFKNAIPNTIVARTSGDEFVILVKEYKDKDEIRNFAAKLVKLMREPFELGGYSIKTTVSIGVAFYSDGNCNINNMMIQGDLAMYNVKKNGRNNFIEYTSDMKKLITGISITEGIKYKELYMVYQPQINPTNGNIEGMESLVRWKSKLLGFVPPNEFINIAEETGAIHELGEFIIEEVFKQMEIWEKKQFNIPKVSINISPIQLMNKNFCNYVKEMLNKYNISTNKIVFEITENFAIENQKQISDNLNIINKAGIDIYLDDFGKGYSALSYLEKLPIRGVKIDKKFVDYICQNDKIIKMIFTLAQSLNLKVVAEGVENEGQKEIIQQMGECVIQGYLYSKPLSVKELEDKYL</sequence>
<keyword evidence="1" id="KW-0472">Membrane</keyword>
<dbReference type="Gene3D" id="3.20.20.450">
    <property type="entry name" value="EAL domain"/>
    <property type="match status" value="1"/>
</dbReference>
<dbReference type="CDD" id="cd01948">
    <property type="entry name" value="EAL"/>
    <property type="match status" value="1"/>
</dbReference>
<dbReference type="SMART" id="SM00267">
    <property type="entry name" value="GGDEF"/>
    <property type="match status" value="1"/>
</dbReference>
<dbReference type="Pfam" id="PF00990">
    <property type="entry name" value="GGDEF"/>
    <property type="match status" value="1"/>
</dbReference>
<name>A0ABR7JKF6_9FIRM</name>